<reference evidence="1 2" key="1">
    <citation type="journal article" date="2019" name="Sci. Rep.">
        <title>A high-quality genome of Eragrostis curvula grass provides insights into Poaceae evolution and supports new strategies to enhance forage quality.</title>
        <authorList>
            <person name="Carballo J."/>
            <person name="Santos B.A.C.M."/>
            <person name="Zappacosta D."/>
            <person name="Garbus I."/>
            <person name="Selva J.P."/>
            <person name="Gallo C.A."/>
            <person name="Diaz A."/>
            <person name="Albertini E."/>
            <person name="Caccamo M."/>
            <person name="Echenique V."/>
        </authorList>
    </citation>
    <scope>NUCLEOTIDE SEQUENCE [LARGE SCALE GENOMIC DNA]</scope>
    <source>
        <strain evidence="2">cv. Victoria</strain>
        <tissue evidence="1">Leaf</tissue>
    </source>
</reference>
<evidence type="ECO:0000313" key="1">
    <source>
        <dbReference type="EMBL" id="TVU06134.1"/>
    </source>
</evidence>
<evidence type="ECO:0000313" key="2">
    <source>
        <dbReference type="Proteomes" id="UP000324897"/>
    </source>
</evidence>
<comment type="caution">
    <text evidence="1">The sequence shown here is derived from an EMBL/GenBank/DDBJ whole genome shotgun (WGS) entry which is preliminary data.</text>
</comment>
<proteinExistence type="predicted"/>
<dbReference type="AlphaFoldDB" id="A0A5J9T4C7"/>
<dbReference type="Proteomes" id="UP000324897">
    <property type="component" value="Unassembled WGS sequence"/>
</dbReference>
<name>A0A5J9T4C7_9POAL</name>
<gene>
    <name evidence="1" type="ORF">EJB05_49328</name>
</gene>
<dbReference type="Gramene" id="TVU06134">
    <property type="protein sequence ID" value="TVU06134"/>
    <property type="gene ID" value="EJB05_49328"/>
</dbReference>
<organism evidence="1 2">
    <name type="scientific">Eragrostis curvula</name>
    <name type="common">weeping love grass</name>
    <dbReference type="NCBI Taxonomy" id="38414"/>
    <lineage>
        <taxon>Eukaryota</taxon>
        <taxon>Viridiplantae</taxon>
        <taxon>Streptophyta</taxon>
        <taxon>Embryophyta</taxon>
        <taxon>Tracheophyta</taxon>
        <taxon>Spermatophyta</taxon>
        <taxon>Magnoliopsida</taxon>
        <taxon>Liliopsida</taxon>
        <taxon>Poales</taxon>
        <taxon>Poaceae</taxon>
        <taxon>PACMAD clade</taxon>
        <taxon>Chloridoideae</taxon>
        <taxon>Eragrostideae</taxon>
        <taxon>Eragrostidinae</taxon>
        <taxon>Eragrostis</taxon>
    </lineage>
</organism>
<protein>
    <submittedName>
        <fullName evidence="1">Uncharacterized protein</fullName>
    </submittedName>
</protein>
<feature type="non-terminal residue" evidence="1">
    <location>
        <position position="36"/>
    </location>
</feature>
<accession>A0A5J9T4C7</accession>
<sequence>MEAEKEEKLEDERIIAINLDTCQPLARAYYQQLQED</sequence>
<dbReference type="EMBL" id="RWGY01000051">
    <property type="protein sequence ID" value="TVU06134.1"/>
    <property type="molecule type" value="Genomic_DNA"/>
</dbReference>
<keyword evidence="2" id="KW-1185">Reference proteome</keyword>